<dbReference type="PANTHER" id="PTHR46830:SF1">
    <property type="entry name" value="ALPHA-1,4-N-ACETYLGLUCOSAMINYLTRANSFERASE"/>
    <property type="match status" value="1"/>
</dbReference>
<name>A0A0G4I678_9ALVE</name>
<keyword evidence="2" id="KW-0732">Signal</keyword>
<dbReference type="PANTHER" id="PTHR46830">
    <property type="entry name" value="TRANSFERASE, PUTATIVE-RELATED"/>
    <property type="match status" value="1"/>
</dbReference>
<accession>A0A0G4I678</accession>
<evidence type="ECO:0000256" key="2">
    <source>
        <dbReference type="SAM" id="SignalP"/>
    </source>
</evidence>
<organism evidence="3">
    <name type="scientific">Chromera velia CCMP2878</name>
    <dbReference type="NCBI Taxonomy" id="1169474"/>
    <lineage>
        <taxon>Eukaryota</taxon>
        <taxon>Sar</taxon>
        <taxon>Alveolata</taxon>
        <taxon>Colpodellida</taxon>
        <taxon>Chromeraceae</taxon>
        <taxon>Chromera</taxon>
    </lineage>
</organism>
<evidence type="ECO:0000313" key="3">
    <source>
        <dbReference type="EMBL" id="CEM52536.1"/>
    </source>
</evidence>
<evidence type="ECO:0008006" key="4">
    <source>
        <dbReference type="Google" id="ProtNLM"/>
    </source>
</evidence>
<feature type="signal peptide" evidence="2">
    <location>
        <begin position="1"/>
        <end position="21"/>
    </location>
</feature>
<evidence type="ECO:0000256" key="1">
    <source>
        <dbReference type="SAM" id="MobiDB-lite"/>
    </source>
</evidence>
<dbReference type="VEuPathDB" id="CryptoDB:Cvel_1888"/>
<proteinExistence type="predicted"/>
<sequence length="469" mass="52787">MALKAVQAVLLLLAPLYHASGQTPGNNLTVVFENPADCDVDLLFLASDQVVTMATVSARDNMTVETWPSHRFAAKKAGSRAVFRKKFLVDNHSSKFVIEEGGHCQPEGACTAPDAQSATHREEMPPPAVVQSGKPAVGFPGGSDLRFISQPIADRFAGKVEFAHPAKIHFFWVTKAGLPREGFELNFFKYTSLKAACKALRRAGVEPEILLHSDSPPGGIWWDRLILVDRCNAKWILVEDDDTKGLQTNPDFPSHRADVVKLLTVSEMGGVSLDFDVFLFNGTALLEAQRVSECLLGNDLHYHLHNPSDKFRTNAGFFSCIAHSGFLRQWALEYWRDYVPTDWLYNVDTIPSRIARKYPYPLLFDFEVGNHWDGFTDVERLQEDDVQFMKLTDDFRDKIGFHLYCQDRHDKPSGWYRKMWRSETLFGSFLRFIHGDGDGEGQGADRGGPSLSEERSSPPDWFPGEEPEE</sequence>
<feature type="region of interest" description="Disordered" evidence="1">
    <location>
        <begin position="436"/>
        <end position="469"/>
    </location>
</feature>
<dbReference type="AlphaFoldDB" id="A0A0G4I678"/>
<protein>
    <recommendedName>
        <fullName evidence="4">Nucleotide-diphospho-sugar transferase domain-containing protein</fullName>
    </recommendedName>
</protein>
<reference evidence="3" key="1">
    <citation type="submission" date="2014-11" db="EMBL/GenBank/DDBJ databases">
        <authorList>
            <person name="Otto D Thomas"/>
            <person name="Naeem Raeece"/>
        </authorList>
    </citation>
    <scope>NUCLEOTIDE SEQUENCE</scope>
</reference>
<feature type="region of interest" description="Disordered" evidence="1">
    <location>
        <begin position="107"/>
        <end position="132"/>
    </location>
</feature>
<feature type="chain" id="PRO_5005192390" description="Nucleotide-diphospho-sugar transferase domain-containing protein" evidence="2">
    <location>
        <begin position="22"/>
        <end position="469"/>
    </location>
</feature>
<dbReference type="EMBL" id="CDMZ01005280">
    <property type="protein sequence ID" value="CEM52536.1"/>
    <property type="molecule type" value="Genomic_DNA"/>
</dbReference>
<gene>
    <name evidence="3" type="ORF">Cvel_1888</name>
</gene>